<reference evidence="2" key="1">
    <citation type="submission" date="2023-01" db="EMBL/GenBank/DDBJ databases">
        <authorList>
            <person name="Piombo E."/>
        </authorList>
    </citation>
    <scope>NUCLEOTIDE SEQUENCE</scope>
</reference>
<dbReference type="Proteomes" id="UP001160390">
    <property type="component" value="Unassembled WGS sequence"/>
</dbReference>
<proteinExistence type="predicted"/>
<dbReference type="AlphaFoldDB" id="A0AA35MDU8"/>
<dbReference type="EMBL" id="CABFNP030001262">
    <property type="protein sequence ID" value="CAI6095158.1"/>
    <property type="molecule type" value="Genomic_DNA"/>
</dbReference>
<evidence type="ECO:0000313" key="3">
    <source>
        <dbReference type="Proteomes" id="UP001160390"/>
    </source>
</evidence>
<feature type="region of interest" description="Disordered" evidence="1">
    <location>
        <begin position="197"/>
        <end position="233"/>
    </location>
</feature>
<accession>A0AA35MDU8</accession>
<protein>
    <submittedName>
        <fullName evidence="2">Uncharacterized protein</fullName>
    </submittedName>
</protein>
<sequence length="233" mass="25543">MAVTFQAREPEYPIVPRDSSQIAPEAVAALTTGEFRAHLPGDIGEGSPTAKAAVSFNRWYPVLGNEVLSWSSRNGALVQREAEAEPLILPMGRNVYAVPENRIGIVFALNRRNECAGAAIARGMARRAAIRQGLASSDVVAGPRARWMVRTRMGGDSMMEQPVSVRSGDFVVLSPGQELYRVDEGRKCADMSVIWTEHQLYPDPTSREESDGDQTETEPTEGEVSEEKLPEKE</sequence>
<evidence type="ECO:0000256" key="1">
    <source>
        <dbReference type="SAM" id="MobiDB-lite"/>
    </source>
</evidence>
<feature type="compositionally biased region" description="Acidic residues" evidence="1">
    <location>
        <begin position="210"/>
        <end position="224"/>
    </location>
</feature>
<organism evidence="2 3">
    <name type="scientific">Clonostachys chloroleuca</name>
    <dbReference type="NCBI Taxonomy" id="1926264"/>
    <lineage>
        <taxon>Eukaryota</taxon>
        <taxon>Fungi</taxon>
        <taxon>Dikarya</taxon>
        <taxon>Ascomycota</taxon>
        <taxon>Pezizomycotina</taxon>
        <taxon>Sordariomycetes</taxon>
        <taxon>Hypocreomycetidae</taxon>
        <taxon>Hypocreales</taxon>
        <taxon>Bionectriaceae</taxon>
        <taxon>Clonostachys</taxon>
    </lineage>
</organism>
<comment type="caution">
    <text evidence="2">The sequence shown here is derived from an EMBL/GenBank/DDBJ whole genome shotgun (WGS) entry which is preliminary data.</text>
</comment>
<keyword evidence="3" id="KW-1185">Reference proteome</keyword>
<gene>
    <name evidence="2" type="ORF">CCHLO57077_00013218</name>
</gene>
<name>A0AA35MDU8_9HYPO</name>
<evidence type="ECO:0000313" key="2">
    <source>
        <dbReference type="EMBL" id="CAI6095158.1"/>
    </source>
</evidence>